<proteinExistence type="predicted"/>
<evidence type="ECO:0000313" key="6">
    <source>
        <dbReference type="Proteomes" id="UP001500326"/>
    </source>
</evidence>
<evidence type="ECO:0000256" key="3">
    <source>
        <dbReference type="SAM" id="SignalP"/>
    </source>
</evidence>
<evidence type="ECO:0000256" key="2">
    <source>
        <dbReference type="SAM" id="Phobius"/>
    </source>
</evidence>
<keyword evidence="3" id="KW-0732">Signal</keyword>
<feature type="chain" id="PRO_5046494995" description="DUF8173 domain-containing protein" evidence="3">
    <location>
        <begin position="21"/>
        <end position="408"/>
    </location>
</feature>
<reference evidence="6" key="1">
    <citation type="journal article" date="2019" name="Int. J. Syst. Evol. Microbiol.">
        <title>The Global Catalogue of Microorganisms (GCM) 10K type strain sequencing project: providing services to taxonomists for standard genome sequencing and annotation.</title>
        <authorList>
            <consortium name="The Broad Institute Genomics Platform"/>
            <consortium name="The Broad Institute Genome Sequencing Center for Infectious Disease"/>
            <person name="Wu L."/>
            <person name="Ma J."/>
        </authorList>
    </citation>
    <scope>NUCLEOTIDE SEQUENCE [LARGE SCALE GENOMIC DNA]</scope>
    <source>
        <strain evidence="6">JCM 14902</strain>
    </source>
</reference>
<dbReference type="Proteomes" id="UP001500326">
    <property type="component" value="Unassembled WGS sequence"/>
</dbReference>
<feature type="signal peptide" evidence="3">
    <location>
        <begin position="1"/>
        <end position="20"/>
    </location>
</feature>
<feature type="transmembrane region" description="Helical" evidence="2">
    <location>
        <begin position="273"/>
        <end position="294"/>
    </location>
</feature>
<name>A0ABP5D563_9MICO</name>
<feature type="domain" description="DUF8173" evidence="4">
    <location>
        <begin position="208"/>
        <end position="340"/>
    </location>
</feature>
<feature type="transmembrane region" description="Helical" evidence="2">
    <location>
        <begin position="245"/>
        <end position="267"/>
    </location>
</feature>
<evidence type="ECO:0000256" key="1">
    <source>
        <dbReference type="SAM" id="MobiDB-lite"/>
    </source>
</evidence>
<comment type="caution">
    <text evidence="5">The sequence shown here is derived from an EMBL/GenBank/DDBJ whole genome shotgun (WGS) entry which is preliminary data.</text>
</comment>
<evidence type="ECO:0000313" key="5">
    <source>
        <dbReference type="EMBL" id="GAA1974292.1"/>
    </source>
</evidence>
<keyword evidence="6" id="KW-1185">Reference proteome</keyword>
<dbReference type="Pfam" id="PF26514">
    <property type="entry name" value="DUF8173"/>
    <property type="match status" value="1"/>
</dbReference>
<feature type="transmembrane region" description="Helical" evidence="2">
    <location>
        <begin position="198"/>
        <end position="225"/>
    </location>
</feature>
<evidence type="ECO:0000259" key="4">
    <source>
        <dbReference type="Pfam" id="PF26514"/>
    </source>
</evidence>
<protein>
    <recommendedName>
        <fullName evidence="4">DUF8173 domain-containing protein</fullName>
    </recommendedName>
</protein>
<organism evidence="5 6">
    <name type="scientific">Microbacterium pumilum</name>
    <dbReference type="NCBI Taxonomy" id="344165"/>
    <lineage>
        <taxon>Bacteria</taxon>
        <taxon>Bacillati</taxon>
        <taxon>Actinomycetota</taxon>
        <taxon>Actinomycetes</taxon>
        <taxon>Micrococcales</taxon>
        <taxon>Microbacteriaceae</taxon>
        <taxon>Microbacterium</taxon>
    </lineage>
</organism>
<keyword evidence="2" id="KW-1133">Transmembrane helix</keyword>
<accession>A0ABP5D563</accession>
<dbReference type="EMBL" id="BAAAOH010000001">
    <property type="protein sequence ID" value="GAA1974292.1"/>
    <property type="molecule type" value="Genomic_DNA"/>
</dbReference>
<feature type="region of interest" description="Disordered" evidence="1">
    <location>
        <begin position="356"/>
        <end position="408"/>
    </location>
</feature>
<keyword evidence="2" id="KW-0472">Membrane</keyword>
<sequence>MALVLAAAILTLGTGAAAVAASPAPYPAPTAASEVDGREGPQFYAGAFIDVSGAIDGDVYAAGQSVTISGDVTGDVIAAAQTITITGTVDGDVRLAGQDVSITGEVSRSGTVFASNFTVDDSGSFGDDVVAAAGRVTIAGDVGRDVAVSVGRLVIDGSVGGSVTYMSRDDAQIADGAVDGTVERVEPPQTPRVEVSPWAVFIGWILGVFYSLVALSLITLLAGLLFPRWLHRVTDHLIPSPWKALLVGFVASIAVPLALLFLAVTIIGAPLALAGALVWTLMVFATFVYGAYYIGRLLFRGTQHPVVKALVGGVILIVALQIPWLNVVVWLAMVFFGLGAQLLEINGQRPWHLTPAATLGPPAPAHTTSEAHYSAGGAVASQQPGGATPPPPAGAIPPPPPPPPGPAV</sequence>
<dbReference type="InterPro" id="IPR058486">
    <property type="entry name" value="DUF8173"/>
</dbReference>
<keyword evidence="2" id="KW-0812">Transmembrane</keyword>
<feature type="compositionally biased region" description="Low complexity" evidence="1">
    <location>
        <begin position="356"/>
        <end position="368"/>
    </location>
</feature>
<dbReference type="RefSeq" id="WP_344057928.1">
    <property type="nucleotide sequence ID" value="NZ_BAAAOH010000001.1"/>
</dbReference>
<feature type="compositionally biased region" description="Pro residues" evidence="1">
    <location>
        <begin position="387"/>
        <end position="408"/>
    </location>
</feature>
<gene>
    <name evidence="5" type="ORF">GCM10009777_03430</name>
</gene>